<keyword evidence="2" id="KW-0479">Metal-binding</keyword>
<dbReference type="InterPro" id="IPR002509">
    <property type="entry name" value="NODB_dom"/>
</dbReference>
<dbReference type="CDD" id="cd10951">
    <property type="entry name" value="CE4_ClCDA_like"/>
    <property type="match status" value="1"/>
</dbReference>
<evidence type="ECO:0000256" key="2">
    <source>
        <dbReference type="ARBA" id="ARBA00022723"/>
    </source>
</evidence>
<evidence type="ECO:0000256" key="3">
    <source>
        <dbReference type="ARBA" id="ARBA00022729"/>
    </source>
</evidence>
<sequence length="280" mass="31842">MVPDIRCSWCGRGYSYCSSPACQLEHSDSCDGNIRPRGQGTETIPRPKVGLVPYGEGIYRCEVYGGIALSFDDGPYTHTEHILDLLALYQAKATFFVTGRNFGKGAINDPNTPWPALIKRMVADGHQVASHTWSHQRLTDLGWRAFHQQIIYNEIALANILGFFPTYLRPPYSASNERTDRWLGELGYHVTYFNLDTKGYLHDSPGLIQESKNIWDENVDGRNPTETTWLGVEHDPIYQTAHNLTKHMLESLYKNGFRAVTVGECLGDPKEYWYRNLFDS</sequence>
<proteinExistence type="predicted"/>
<dbReference type="SUPFAM" id="SSF88713">
    <property type="entry name" value="Glycoside hydrolase/deacetylase"/>
    <property type="match status" value="1"/>
</dbReference>
<accession>A0A151GJU6</accession>
<feature type="domain" description="NodB homology" evidence="7">
    <location>
        <begin position="65"/>
        <end position="280"/>
    </location>
</feature>
<dbReference type="Proteomes" id="UP000076580">
    <property type="component" value="Chromosome 02"/>
</dbReference>
<keyword evidence="4" id="KW-0378">Hydrolase</keyword>
<evidence type="ECO:0000256" key="5">
    <source>
        <dbReference type="ARBA" id="ARBA00023277"/>
    </source>
</evidence>
<dbReference type="GeneID" id="63717055"/>
<dbReference type="Pfam" id="PF01522">
    <property type="entry name" value="Polysacc_deac_1"/>
    <property type="match status" value="1"/>
</dbReference>
<dbReference type="GO" id="GO:0005975">
    <property type="term" value="P:carbohydrate metabolic process"/>
    <property type="evidence" value="ECO:0007669"/>
    <property type="project" value="InterPro"/>
</dbReference>
<dbReference type="GO" id="GO:0046872">
    <property type="term" value="F:metal ion binding"/>
    <property type="evidence" value="ECO:0007669"/>
    <property type="project" value="UniProtKB-KW"/>
</dbReference>
<keyword evidence="9" id="KW-1185">Reference proteome</keyword>
<dbReference type="InParanoid" id="A0A151GJU6"/>
<dbReference type="GO" id="GO:0016810">
    <property type="term" value="F:hydrolase activity, acting on carbon-nitrogen (but not peptide) bonds"/>
    <property type="evidence" value="ECO:0007669"/>
    <property type="project" value="InterPro"/>
</dbReference>
<comment type="caution">
    <text evidence="8">The sequence shown here is derived from an EMBL/GenBank/DDBJ whole genome shotgun (WGS) entry which is preliminary data.</text>
</comment>
<dbReference type="AlphaFoldDB" id="A0A151GJU6"/>
<dbReference type="PANTHER" id="PTHR46471:SF2">
    <property type="entry name" value="CHITIN DEACETYLASE-RELATED"/>
    <property type="match status" value="1"/>
</dbReference>
<keyword evidence="5" id="KW-0119">Carbohydrate metabolism</keyword>
<reference evidence="8 9" key="1">
    <citation type="journal article" date="2016" name="Sci. Rep.">
        <title>Insights into Adaptations to a Near-Obligate Nematode Endoparasitic Lifestyle from the Finished Genome of Drechmeria coniospora.</title>
        <authorList>
            <person name="Zhang L."/>
            <person name="Zhou Z."/>
            <person name="Guo Q."/>
            <person name="Fokkens L."/>
            <person name="Miskei M."/>
            <person name="Pocsi I."/>
            <person name="Zhang W."/>
            <person name="Chen M."/>
            <person name="Wang L."/>
            <person name="Sun Y."/>
            <person name="Donzelli B.G."/>
            <person name="Gibson D.M."/>
            <person name="Nelson D.R."/>
            <person name="Luo J.G."/>
            <person name="Rep M."/>
            <person name="Liu H."/>
            <person name="Yang S."/>
            <person name="Wang J."/>
            <person name="Krasnoff S.B."/>
            <person name="Xu Y."/>
            <person name="Molnar I."/>
            <person name="Lin M."/>
        </authorList>
    </citation>
    <scope>NUCLEOTIDE SEQUENCE [LARGE SCALE GENOMIC DNA]</scope>
    <source>
        <strain evidence="8 9">ARSEF 6962</strain>
    </source>
</reference>
<gene>
    <name evidence="8" type="ORF">DCS_04412</name>
</gene>
<comment type="cofactor">
    <cofactor evidence="1">
        <name>Co(2+)</name>
        <dbReference type="ChEBI" id="CHEBI:48828"/>
    </cofactor>
</comment>
<keyword evidence="6" id="KW-0170">Cobalt</keyword>
<evidence type="ECO:0000256" key="1">
    <source>
        <dbReference type="ARBA" id="ARBA00001941"/>
    </source>
</evidence>
<dbReference type="FunCoup" id="A0A151GJU6">
    <property type="interactions" value="33"/>
</dbReference>
<protein>
    <submittedName>
        <fullName evidence="8">Putative chitin binding protein</fullName>
    </submittedName>
</protein>
<name>A0A151GJU6_DRECN</name>
<evidence type="ECO:0000256" key="6">
    <source>
        <dbReference type="ARBA" id="ARBA00023285"/>
    </source>
</evidence>
<dbReference type="EMBL" id="LAYC01000002">
    <property type="protein sequence ID" value="KYK57403.1"/>
    <property type="molecule type" value="Genomic_DNA"/>
</dbReference>
<organism evidence="8 9">
    <name type="scientific">Drechmeria coniospora</name>
    <name type="common">Nematophagous fungus</name>
    <name type="synonym">Meria coniospora</name>
    <dbReference type="NCBI Taxonomy" id="98403"/>
    <lineage>
        <taxon>Eukaryota</taxon>
        <taxon>Fungi</taxon>
        <taxon>Dikarya</taxon>
        <taxon>Ascomycota</taxon>
        <taxon>Pezizomycotina</taxon>
        <taxon>Sordariomycetes</taxon>
        <taxon>Hypocreomycetidae</taxon>
        <taxon>Hypocreales</taxon>
        <taxon>Ophiocordycipitaceae</taxon>
        <taxon>Drechmeria</taxon>
    </lineage>
</organism>
<evidence type="ECO:0000313" key="9">
    <source>
        <dbReference type="Proteomes" id="UP000076580"/>
    </source>
</evidence>
<evidence type="ECO:0000256" key="4">
    <source>
        <dbReference type="ARBA" id="ARBA00022801"/>
    </source>
</evidence>
<dbReference type="STRING" id="98403.A0A151GJU6"/>
<evidence type="ECO:0000313" key="8">
    <source>
        <dbReference type="EMBL" id="KYK57403.1"/>
    </source>
</evidence>
<keyword evidence="3" id="KW-0732">Signal</keyword>
<dbReference type="RefSeq" id="XP_040656755.1">
    <property type="nucleotide sequence ID" value="XM_040801722.1"/>
</dbReference>
<dbReference type="InterPro" id="IPR011330">
    <property type="entry name" value="Glyco_hydro/deAcase_b/a-brl"/>
</dbReference>
<dbReference type="PROSITE" id="PS51677">
    <property type="entry name" value="NODB"/>
    <property type="match status" value="1"/>
</dbReference>
<dbReference type="Gene3D" id="3.20.20.370">
    <property type="entry name" value="Glycoside hydrolase/deacetylase"/>
    <property type="match status" value="1"/>
</dbReference>
<evidence type="ECO:0000259" key="7">
    <source>
        <dbReference type="PROSITE" id="PS51677"/>
    </source>
</evidence>
<dbReference type="PANTHER" id="PTHR46471">
    <property type="entry name" value="CHITIN DEACETYLASE"/>
    <property type="match status" value="1"/>
</dbReference>